<reference evidence="16" key="1">
    <citation type="submission" date="2015-07" db="EMBL/GenBank/DDBJ databases">
        <title>Transcriptome Assembly of Anthurium amnicola.</title>
        <authorList>
            <person name="Suzuki J."/>
        </authorList>
    </citation>
    <scope>NUCLEOTIDE SEQUENCE</scope>
</reference>
<dbReference type="PANTHER" id="PTHR14207:SF0">
    <property type="entry name" value="3-BETA-HYDROXYSTEROID-DELTA(8),DELTA(7)-ISOMERASE"/>
    <property type="match status" value="1"/>
</dbReference>
<evidence type="ECO:0000256" key="10">
    <source>
        <dbReference type="ARBA" id="ARBA00023166"/>
    </source>
</evidence>
<name>A0A1D1XTY4_9ARAE</name>
<feature type="transmembrane region" description="Helical" evidence="14">
    <location>
        <begin position="156"/>
        <end position="174"/>
    </location>
</feature>
<dbReference type="Pfam" id="PF05241">
    <property type="entry name" value="EBP"/>
    <property type="match status" value="1"/>
</dbReference>
<feature type="domain" description="EXPERA" evidence="15">
    <location>
        <begin position="93"/>
        <end position="235"/>
    </location>
</feature>
<feature type="transmembrane region" description="Helical" evidence="14">
    <location>
        <begin position="97"/>
        <end position="117"/>
    </location>
</feature>
<evidence type="ECO:0000313" key="16">
    <source>
        <dbReference type="EMBL" id="JAT45850.1"/>
    </source>
</evidence>
<evidence type="ECO:0000256" key="1">
    <source>
        <dbReference type="ARBA" id="ARBA00004141"/>
    </source>
</evidence>
<proteinExistence type="inferred from homology"/>
<keyword evidence="9 13" id="KW-0472">Membrane</keyword>
<dbReference type="GO" id="GO:0000247">
    <property type="term" value="F:C-8 sterol isomerase activity"/>
    <property type="evidence" value="ECO:0007669"/>
    <property type="project" value="TreeGrafter"/>
</dbReference>
<keyword evidence="6 13" id="KW-1133">Transmembrane helix</keyword>
<keyword evidence="5" id="KW-0752">Steroid biosynthesis</keyword>
<gene>
    <name evidence="16" type="primary">Ebp_1</name>
    <name evidence="16" type="ORF">g.139080</name>
</gene>
<dbReference type="InterPro" id="IPR007905">
    <property type="entry name" value="EBP"/>
</dbReference>
<dbReference type="InterPro" id="IPR033118">
    <property type="entry name" value="EXPERA"/>
</dbReference>
<dbReference type="GO" id="GO:0047750">
    <property type="term" value="F:cholestenol delta-isomerase activity"/>
    <property type="evidence" value="ECO:0007669"/>
    <property type="project" value="InterPro"/>
</dbReference>
<keyword evidence="8" id="KW-0443">Lipid metabolism</keyword>
<accession>A0A1D1XTY4</accession>
<keyword evidence="7" id="KW-0756">Sterol biosynthesis</keyword>
<evidence type="ECO:0000256" key="14">
    <source>
        <dbReference type="SAM" id="Phobius"/>
    </source>
</evidence>
<keyword evidence="12 16" id="KW-0413">Isomerase</keyword>
<feature type="transmembrane region" description="Helical" evidence="14">
    <location>
        <begin position="214"/>
        <end position="234"/>
    </location>
</feature>
<feature type="non-terminal residue" evidence="16">
    <location>
        <position position="1"/>
    </location>
</feature>
<evidence type="ECO:0000256" key="11">
    <source>
        <dbReference type="ARBA" id="ARBA00023221"/>
    </source>
</evidence>
<organism evidence="16">
    <name type="scientific">Anthurium amnicola</name>
    <dbReference type="NCBI Taxonomy" id="1678845"/>
    <lineage>
        <taxon>Eukaryota</taxon>
        <taxon>Viridiplantae</taxon>
        <taxon>Streptophyta</taxon>
        <taxon>Embryophyta</taxon>
        <taxon>Tracheophyta</taxon>
        <taxon>Spermatophyta</taxon>
        <taxon>Magnoliopsida</taxon>
        <taxon>Liliopsida</taxon>
        <taxon>Araceae</taxon>
        <taxon>Pothoideae</taxon>
        <taxon>Potheae</taxon>
        <taxon>Anthurium</taxon>
    </lineage>
</organism>
<feature type="transmembrane region" description="Helical" evidence="14">
    <location>
        <begin position="181"/>
        <end position="199"/>
    </location>
</feature>
<evidence type="ECO:0000256" key="6">
    <source>
        <dbReference type="ARBA" id="ARBA00022989"/>
    </source>
</evidence>
<evidence type="ECO:0000256" key="9">
    <source>
        <dbReference type="ARBA" id="ARBA00023136"/>
    </source>
</evidence>
<evidence type="ECO:0000256" key="5">
    <source>
        <dbReference type="ARBA" id="ARBA00022955"/>
    </source>
</evidence>
<evidence type="ECO:0000256" key="12">
    <source>
        <dbReference type="ARBA" id="ARBA00023235"/>
    </source>
</evidence>
<feature type="transmembrane region" description="Helical" evidence="14">
    <location>
        <begin position="65"/>
        <end position="85"/>
    </location>
</feature>
<keyword evidence="4 13" id="KW-0812">Transmembrane</keyword>
<dbReference type="AlphaFoldDB" id="A0A1D1XTY4"/>
<comment type="similarity">
    <text evidence="2">Belongs to the EBP family.</text>
</comment>
<sequence length="258" mass="29867">RKLILLFVKAKRGKMANIIEWLFGGSRSADGNIQPAPVNTPAHPFYPQDLKLPNYVPSSYSAFEAFSIFFGALSVIVFPSLYLILNRTSVAPRNKAIFIWFVICACIHLVLEGYFAYFHATMPEDDNILGQLWKEYSLSDSRYLTSDSLVVCMERVTAIFGGPLSIFTCLAIYFNWPSRHVLQLTTSIIHLYGDVLYYWTTIFQGSPHSRPEAYYYWFYFIFINSIWVIIPTLLTIESWKELTKVVSEDYRRKSKKLQ</sequence>
<dbReference type="PROSITE" id="PS51751">
    <property type="entry name" value="EXPERA"/>
    <property type="match status" value="1"/>
</dbReference>
<comment type="subcellular location">
    <subcellularLocation>
        <location evidence="1">Membrane</location>
        <topology evidence="1">Multi-pass membrane protein</topology>
    </subcellularLocation>
</comment>
<keyword evidence="11" id="KW-0753">Steroid metabolism</keyword>
<evidence type="ECO:0000256" key="7">
    <source>
        <dbReference type="ARBA" id="ARBA00023011"/>
    </source>
</evidence>
<evidence type="ECO:0000259" key="15">
    <source>
        <dbReference type="PROSITE" id="PS51751"/>
    </source>
</evidence>
<evidence type="ECO:0000256" key="4">
    <source>
        <dbReference type="ARBA" id="ARBA00022692"/>
    </source>
</evidence>
<dbReference type="EMBL" id="GDJX01022086">
    <property type="protein sequence ID" value="JAT45850.1"/>
    <property type="molecule type" value="Transcribed_RNA"/>
</dbReference>
<evidence type="ECO:0000256" key="13">
    <source>
        <dbReference type="PROSITE-ProRule" id="PRU01087"/>
    </source>
</evidence>
<keyword evidence="10" id="KW-1207">Sterol metabolism</keyword>
<protein>
    <submittedName>
        <fullName evidence="16">3-beta-hydroxysteroid-Delta(8), Delta(7)-isomerase</fullName>
    </submittedName>
</protein>
<dbReference type="GO" id="GO:0005783">
    <property type="term" value="C:endoplasmic reticulum"/>
    <property type="evidence" value="ECO:0007669"/>
    <property type="project" value="TreeGrafter"/>
</dbReference>
<dbReference type="GO" id="GO:0016126">
    <property type="term" value="P:sterol biosynthetic process"/>
    <property type="evidence" value="ECO:0007669"/>
    <property type="project" value="UniProtKB-KW"/>
</dbReference>
<dbReference type="GO" id="GO:0016020">
    <property type="term" value="C:membrane"/>
    <property type="evidence" value="ECO:0007669"/>
    <property type="project" value="UniProtKB-SubCell"/>
</dbReference>
<evidence type="ECO:0000256" key="8">
    <source>
        <dbReference type="ARBA" id="ARBA00023098"/>
    </source>
</evidence>
<evidence type="ECO:0000256" key="3">
    <source>
        <dbReference type="ARBA" id="ARBA00022516"/>
    </source>
</evidence>
<dbReference type="GO" id="GO:0004769">
    <property type="term" value="F:steroid Delta-isomerase activity"/>
    <property type="evidence" value="ECO:0007669"/>
    <property type="project" value="TreeGrafter"/>
</dbReference>
<keyword evidence="3" id="KW-0444">Lipid biosynthesis</keyword>
<dbReference type="PANTHER" id="PTHR14207">
    <property type="entry name" value="STEROL ISOMERASE"/>
    <property type="match status" value="1"/>
</dbReference>
<evidence type="ECO:0000256" key="2">
    <source>
        <dbReference type="ARBA" id="ARBA00008337"/>
    </source>
</evidence>